<name>A0A8J3SSR4_9ACTN</name>
<organism evidence="2 3">
    <name type="scientific">Planobispora takensis</name>
    <dbReference type="NCBI Taxonomy" id="1367882"/>
    <lineage>
        <taxon>Bacteria</taxon>
        <taxon>Bacillati</taxon>
        <taxon>Actinomycetota</taxon>
        <taxon>Actinomycetes</taxon>
        <taxon>Streptosporangiales</taxon>
        <taxon>Streptosporangiaceae</taxon>
        <taxon>Planobispora</taxon>
    </lineage>
</organism>
<comment type="caution">
    <text evidence="2">The sequence shown here is derived from an EMBL/GenBank/DDBJ whole genome shotgun (WGS) entry which is preliminary data.</text>
</comment>
<sequence length="108" mass="11071">MADARDGSVLRTLGSADTRLCGQRGGDSGAWDAYVGDQTAKDAAERVRGITVSEKRRAARAGRAAAPASTAGTGWSASAPSTPDFRRTAGARVIRTGPAQGPGRWDAV</sequence>
<evidence type="ECO:0000313" key="2">
    <source>
        <dbReference type="EMBL" id="GIH99968.1"/>
    </source>
</evidence>
<gene>
    <name evidence="2" type="ORF">Pta02_19770</name>
</gene>
<feature type="region of interest" description="Disordered" evidence="1">
    <location>
        <begin position="53"/>
        <end position="85"/>
    </location>
</feature>
<protein>
    <submittedName>
        <fullName evidence="2">Uncharacterized protein</fullName>
    </submittedName>
</protein>
<dbReference type="EMBL" id="BOOK01000013">
    <property type="protein sequence ID" value="GIH99968.1"/>
    <property type="molecule type" value="Genomic_DNA"/>
</dbReference>
<evidence type="ECO:0000256" key="1">
    <source>
        <dbReference type="SAM" id="MobiDB-lite"/>
    </source>
</evidence>
<evidence type="ECO:0000313" key="3">
    <source>
        <dbReference type="Proteomes" id="UP000634476"/>
    </source>
</evidence>
<dbReference type="AlphaFoldDB" id="A0A8J3SSR4"/>
<reference evidence="2" key="1">
    <citation type="submission" date="2021-01" db="EMBL/GenBank/DDBJ databases">
        <title>Whole genome shotgun sequence of Planobispora takensis NBRC 109077.</title>
        <authorList>
            <person name="Komaki H."/>
            <person name="Tamura T."/>
        </authorList>
    </citation>
    <scope>NUCLEOTIDE SEQUENCE</scope>
    <source>
        <strain evidence="2">NBRC 109077</strain>
    </source>
</reference>
<dbReference type="Proteomes" id="UP000634476">
    <property type="component" value="Unassembled WGS sequence"/>
</dbReference>
<feature type="compositionally biased region" description="Low complexity" evidence="1">
    <location>
        <begin position="61"/>
        <end position="82"/>
    </location>
</feature>
<keyword evidence="3" id="KW-1185">Reference proteome</keyword>
<proteinExistence type="predicted"/>
<accession>A0A8J3SSR4</accession>